<keyword evidence="3" id="KW-0963">Cytoplasm</keyword>
<dbReference type="SMART" id="SM00356">
    <property type="entry name" value="ZnF_C3H1"/>
    <property type="match status" value="3"/>
</dbReference>
<dbReference type="InterPro" id="IPR057602">
    <property type="entry name" value="Zfn-CCCH_PARP12"/>
</dbReference>
<keyword evidence="4" id="KW-0597">Phosphoprotein</keyword>
<dbReference type="GO" id="GO:0008270">
    <property type="term" value="F:zinc ion binding"/>
    <property type="evidence" value="ECO:0007669"/>
    <property type="project" value="UniProtKB-KW"/>
</dbReference>
<dbReference type="GO" id="GO:0005634">
    <property type="term" value="C:nucleus"/>
    <property type="evidence" value="ECO:0007669"/>
    <property type="project" value="UniProtKB-SubCell"/>
</dbReference>
<feature type="compositionally biased region" description="Polar residues" evidence="12">
    <location>
        <begin position="341"/>
        <end position="350"/>
    </location>
</feature>
<dbReference type="Pfam" id="PF25261">
    <property type="entry name" value="zf-CCCH_PARP12"/>
    <property type="match status" value="1"/>
</dbReference>
<dbReference type="SUPFAM" id="SSF56399">
    <property type="entry name" value="ADP-ribosylation"/>
    <property type="match status" value="1"/>
</dbReference>
<feature type="region of interest" description="Disordered" evidence="12">
    <location>
        <begin position="309"/>
        <end position="388"/>
    </location>
</feature>
<dbReference type="GO" id="GO:1990404">
    <property type="term" value="F:NAD+-protein mono-ADP-ribosyltransferase activity"/>
    <property type="evidence" value="ECO:0007669"/>
    <property type="project" value="TreeGrafter"/>
</dbReference>
<dbReference type="Gene3D" id="3.90.228.10">
    <property type="match status" value="1"/>
</dbReference>
<feature type="region of interest" description="Disordered" evidence="12">
    <location>
        <begin position="218"/>
        <end position="294"/>
    </location>
</feature>
<feature type="zinc finger region" description="C3H1-type" evidence="11">
    <location>
        <begin position="134"/>
        <end position="166"/>
    </location>
</feature>
<reference evidence="16 17" key="1">
    <citation type="submission" date="2019-06" db="EMBL/GenBank/DDBJ databases">
        <title>Draft genomes of female and male turbot (Scophthalmus maximus).</title>
        <authorList>
            <person name="Xu H."/>
            <person name="Xu X.-W."/>
            <person name="Shao C."/>
            <person name="Chen S."/>
        </authorList>
    </citation>
    <scope>NUCLEOTIDE SEQUENCE [LARGE SCALE GENOMIC DNA]</scope>
    <source>
        <strain evidence="16">Ysfricsl-2016a</strain>
        <tissue evidence="16">Blood</tissue>
    </source>
</reference>
<sequence length="866" mass="96248">MESEIFQFICANRGAVNTDDLLYNVCLGNSASVSELICNREKFALCCLDGQPKVVARTRLRLCMARDCPGTCRGLHLCKSFLFSGTCPYSLSKRGCSFSHELNSEHNGRIRREHGLESLSRTELCTLLLQNNNTLLPQICHDYNNGNGEFGRCQDGDSCQRLHICEVYLKGDCCCPRTHGLNAPQPLKILREKNVPDNLIFSLKSVYANKEALRLSGDDGSAAASFTEAGRDGGLNASQTEWYRGRGGPRGNRGDRGSRGNRGNRGNRGHRGNRGFRGNRGNQGGPQRRSGSTSDILAIIDDLDLYSEDGLSEGSSQQPQLNSSTCCSAAASGTDASSNGWENLNKTSSPVRGRGGYFGNRGNRGNPPVDVNDKNATSDDGANRRPRQRAFREKTEICLFFIKGNCIHEDKCFKAHDKMPYRWEVREGHQWTAMTNNETIEKDYCDPKNTYSGCNPPVHFDMMTCGLNNVRRLSTCSSLVEPSFILTTEWVWYWEDEFGNWKPYASATGGLGGADTDSAMLEEKFLANDKDVVEFTAGSQSYSLSFQDMIQTNTQYGTKRLVKRRPQFVSEADVRTKKVRKPLGAANFLAIPKHWDKTQIPATGCKNSSDEFKEVEALFCKTVRGFDVVKIERIQNKALWEIFQWQKTQMKNRNGGRNVTEKKLFHGTDSKHVEAICLTNFDWRICGTHGTAYGKGSYFALDAKYSHSYTGDSDVRSMFMSRVLVGHFTRGSSDYRRPPSKDGGDVNFYDSCVDDITDPSIFVVFEKPQIYPEYLLQYKASGLLFDDATAALALAPHARSANRPEPSSGVMAADCGLKEIVDVVITHRYISDSCGSTCSPECHHQIFTSADTSPADIAITPVMYCV</sequence>
<dbReference type="PANTHER" id="PTHR45740">
    <property type="entry name" value="POLY [ADP-RIBOSE] POLYMERASE"/>
    <property type="match status" value="1"/>
</dbReference>
<dbReference type="PROSITE" id="PS51059">
    <property type="entry name" value="PARP_CATALYTIC"/>
    <property type="match status" value="1"/>
</dbReference>
<dbReference type="InterPro" id="IPR037197">
    <property type="entry name" value="WWE_dom_sf"/>
</dbReference>
<dbReference type="CDD" id="cd01439">
    <property type="entry name" value="TCCD_inducible_PARP_like"/>
    <property type="match status" value="1"/>
</dbReference>
<dbReference type="InterPro" id="IPR051712">
    <property type="entry name" value="ARTD-AVP"/>
</dbReference>
<dbReference type="InterPro" id="IPR004170">
    <property type="entry name" value="WWE_dom"/>
</dbReference>
<keyword evidence="7 11" id="KW-0863">Zinc-finger</keyword>
<dbReference type="SUPFAM" id="SSF117839">
    <property type="entry name" value="WWE domain"/>
    <property type="match status" value="1"/>
</dbReference>
<protein>
    <recommendedName>
        <fullName evidence="18">Poly</fullName>
    </recommendedName>
</protein>
<evidence type="ECO:0000256" key="5">
    <source>
        <dbReference type="ARBA" id="ARBA00022723"/>
    </source>
</evidence>
<dbReference type="Pfam" id="PF02825">
    <property type="entry name" value="WWE"/>
    <property type="match status" value="1"/>
</dbReference>
<gene>
    <name evidence="16" type="ORF">F2P81_018540</name>
</gene>
<evidence type="ECO:0000256" key="10">
    <source>
        <dbReference type="ARBA" id="ARBA00024347"/>
    </source>
</evidence>
<feature type="zinc finger region" description="C3H1-type" evidence="11">
    <location>
        <begin position="77"/>
        <end position="103"/>
    </location>
</feature>
<feature type="compositionally biased region" description="Basic and acidic residues" evidence="12">
    <location>
        <begin position="371"/>
        <end position="383"/>
    </location>
</feature>
<evidence type="ECO:0000256" key="11">
    <source>
        <dbReference type="PROSITE-ProRule" id="PRU00723"/>
    </source>
</evidence>
<evidence type="ECO:0000259" key="13">
    <source>
        <dbReference type="PROSITE" id="PS50103"/>
    </source>
</evidence>
<dbReference type="Proteomes" id="UP000438429">
    <property type="component" value="Unassembled WGS sequence"/>
</dbReference>
<evidence type="ECO:0000256" key="3">
    <source>
        <dbReference type="ARBA" id="ARBA00022490"/>
    </source>
</evidence>
<keyword evidence="6" id="KW-0677">Repeat</keyword>
<feature type="domain" description="WWE" evidence="14">
    <location>
        <begin position="478"/>
        <end position="564"/>
    </location>
</feature>
<dbReference type="GO" id="GO:0003950">
    <property type="term" value="F:NAD+ poly-ADP-ribosyltransferase activity"/>
    <property type="evidence" value="ECO:0007669"/>
    <property type="project" value="InterPro"/>
</dbReference>
<name>A0A6A4SAM8_SCOMX</name>
<feature type="domain" description="C3H1-type" evidence="13">
    <location>
        <begin position="134"/>
        <end position="166"/>
    </location>
</feature>
<comment type="subcellular location">
    <subcellularLocation>
        <location evidence="2">Cytoplasm</location>
    </subcellularLocation>
    <subcellularLocation>
        <location evidence="1">Nucleus</location>
    </subcellularLocation>
</comment>
<comment type="caution">
    <text evidence="16">The sequence shown here is derived from an EMBL/GenBank/DDBJ whole genome shotgun (WGS) entry which is preliminary data.</text>
</comment>
<comment type="similarity">
    <text evidence="10">Belongs to the ARTD/PARP family.</text>
</comment>
<organism evidence="16 17">
    <name type="scientific">Scophthalmus maximus</name>
    <name type="common">Turbot</name>
    <name type="synonym">Psetta maxima</name>
    <dbReference type="NCBI Taxonomy" id="52904"/>
    <lineage>
        <taxon>Eukaryota</taxon>
        <taxon>Metazoa</taxon>
        <taxon>Chordata</taxon>
        <taxon>Craniata</taxon>
        <taxon>Vertebrata</taxon>
        <taxon>Euteleostomi</taxon>
        <taxon>Actinopterygii</taxon>
        <taxon>Neopterygii</taxon>
        <taxon>Teleostei</taxon>
        <taxon>Neoteleostei</taxon>
        <taxon>Acanthomorphata</taxon>
        <taxon>Carangaria</taxon>
        <taxon>Pleuronectiformes</taxon>
        <taxon>Pleuronectoidei</taxon>
        <taxon>Scophthalmidae</taxon>
        <taxon>Scophthalmus</taxon>
    </lineage>
</organism>
<feature type="zinc finger region" description="C3H1-type" evidence="11">
    <location>
        <begin position="392"/>
        <end position="419"/>
    </location>
</feature>
<dbReference type="Gene3D" id="3.30.720.50">
    <property type="match status" value="1"/>
</dbReference>
<keyword evidence="9" id="KW-0539">Nucleus</keyword>
<dbReference type="EMBL" id="VEVO01000016">
    <property type="protein sequence ID" value="KAF0029435.1"/>
    <property type="molecule type" value="Genomic_DNA"/>
</dbReference>
<feature type="domain" description="C3H1-type" evidence="13">
    <location>
        <begin position="392"/>
        <end position="419"/>
    </location>
</feature>
<evidence type="ECO:0000256" key="6">
    <source>
        <dbReference type="ARBA" id="ARBA00022737"/>
    </source>
</evidence>
<evidence type="ECO:0000259" key="14">
    <source>
        <dbReference type="PROSITE" id="PS50918"/>
    </source>
</evidence>
<keyword evidence="5 11" id="KW-0479">Metal-binding</keyword>
<evidence type="ECO:0000256" key="8">
    <source>
        <dbReference type="ARBA" id="ARBA00022833"/>
    </source>
</evidence>
<dbReference type="Pfam" id="PF23466">
    <property type="entry name" value="WWE_4"/>
    <property type="match status" value="1"/>
</dbReference>
<evidence type="ECO:0000313" key="16">
    <source>
        <dbReference type="EMBL" id="KAF0029435.1"/>
    </source>
</evidence>
<evidence type="ECO:0000259" key="15">
    <source>
        <dbReference type="PROSITE" id="PS51059"/>
    </source>
</evidence>
<evidence type="ECO:0008006" key="18">
    <source>
        <dbReference type="Google" id="ProtNLM"/>
    </source>
</evidence>
<feature type="compositionally biased region" description="Basic residues" evidence="12">
    <location>
        <begin position="265"/>
        <end position="274"/>
    </location>
</feature>
<feature type="domain" description="PARP catalytic" evidence="15">
    <location>
        <begin position="589"/>
        <end position="800"/>
    </location>
</feature>
<evidence type="ECO:0000313" key="17">
    <source>
        <dbReference type="Proteomes" id="UP000438429"/>
    </source>
</evidence>
<proteinExistence type="inferred from homology"/>
<accession>A0A6A4SAM8</accession>
<keyword evidence="8 11" id="KW-0862">Zinc</keyword>
<dbReference type="GO" id="GO:0005737">
    <property type="term" value="C:cytoplasm"/>
    <property type="evidence" value="ECO:0007669"/>
    <property type="project" value="UniProtKB-SubCell"/>
</dbReference>
<feature type="compositionally biased region" description="Low complexity" evidence="12">
    <location>
        <begin position="285"/>
        <end position="294"/>
    </location>
</feature>
<dbReference type="AlphaFoldDB" id="A0A6A4SAM8"/>
<evidence type="ECO:0000256" key="1">
    <source>
        <dbReference type="ARBA" id="ARBA00004123"/>
    </source>
</evidence>
<evidence type="ECO:0000256" key="4">
    <source>
        <dbReference type="ARBA" id="ARBA00022553"/>
    </source>
</evidence>
<dbReference type="InterPro" id="IPR000571">
    <property type="entry name" value="Znf_CCCH"/>
</dbReference>
<evidence type="ECO:0000256" key="7">
    <source>
        <dbReference type="ARBA" id="ARBA00022771"/>
    </source>
</evidence>
<dbReference type="PANTHER" id="PTHR45740:SF15">
    <property type="entry name" value="ZINC FINGER CCCH TYPE DOMAIN CONTAINING 1-LIKE"/>
    <property type="match status" value="1"/>
</dbReference>
<evidence type="ECO:0000256" key="12">
    <source>
        <dbReference type="SAM" id="MobiDB-lite"/>
    </source>
</evidence>
<evidence type="ECO:0000256" key="9">
    <source>
        <dbReference type="ARBA" id="ARBA00023242"/>
    </source>
</evidence>
<feature type="domain" description="C3H1-type" evidence="13">
    <location>
        <begin position="77"/>
        <end position="103"/>
    </location>
</feature>
<feature type="compositionally biased region" description="Low complexity" evidence="12">
    <location>
        <begin position="322"/>
        <end position="340"/>
    </location>
</feature>
<dbReference type="Pfam" id="PF00644">
    <property type="entry name" value="PARP"/>
    <property type="match status" value="1"/>
</dbReference>
<evidence type="ECO:0000256" key="2">
    <source>
        <dbReference type="ARBA" id="ARBA00004496"/>
    </source>
</evidence>
<dbReference type="InterPro" id="IPR012317">
    <property type="entry name" value="Poly(ADP-ribose)pol_cat_dom"/>
</dbReference>
<dbReference type="PROSITE" id="PS50103">
    <property type="entry name" value="ZF_C3H1"/>
    <property type="match status" value="3"/>
</dbReference>
<dbReference type="PROSITE" id="PS50918">
    <property type="entry name" value="WWE"/>
    <property type="match status" value="1"/>
</dbReference>